<evidence type="ECO:0000256" key="4">
    <source>
        <dbReference type="ARBA" id="ARBA00023136"/>
    </source>
</evidence>
<dbReference type="GO" id="GO:0016020">
    <property type="term" value="C:membrane"/>
    <property type="evidence" value="ECO:0007669"/>
    <property type="project" value="UniProtKB-SubCell"/>
</dbReference>
<evidence type="ECO:0000313" key="7">
    <source>
        <dbReference type="EMBL" id="CEK63577.1"/>
    </source>
</evidence>
<dbReference type="SMART" id="SM00303">
    <property type="entry name" value="GPS"/>
    <property type="match status" value="1"/>
</dbReference>
<reference evidence="7" key="1">
    <citation type="submission" date="2014-12" db="EMBL/GenBank/DDBJ databases">
        <title>Insight into the proteome of Arion vulgaris.</title>
        <authorList>
            <person name="Aradska J."/>
            <person name="Bulat T."/>
            <person name="Smidak R."/>
            <person name="Sarate P."/>
            <person name="Gangsoo J."/>
            <person name="Sialana F."/>
            <person name="Bilban M."/>
            <person name="Lubec G."/>
        </authorList>
    </citation>
    <scope>NUCLEOTIDE SEQUENCE</scope>
    <source>
        <tissue evidence="7">Skin</tissue>
    </source>
</reference>
<evidence type="ECO:0000256" key="2">
    <source>
        <dbReference type="ARBA" id="ARBA00022692"/>
    </source>
</evidence>
<evidence type="ECO:0000256" key="1">
    <source>
        <dbReference type="ARBA" id="ARBA00004370"/>
    </source>
</evidence>
<protein>
    <recommendedName>
        <fullName evidence="6">GAIN-B domain-containing protein</fullName>
    </recommendedName>
</protein>
<dbReference type="Pfam" id="PF01825">
    <property type="entry name" value="GPS"/>
    <property type="match status" value="1"/>
</dbReference>
<evidence type="ECO:0000256" key="5">
    <source>
        <dbReference type="ARBA" id="ARBA00023157"/>
    </source>
</evidence>
<dbReference type="PROSITE" id="PS50221">
    <property type="entry name" value="GAIN_B"/>
    <property type="match status" value="1"/>
</dbReference>
<organism evidence="7">
    <name type="scientific">Arion vulgaris</name>
    <dbReference type="NCBI Taxonomy" id="1028688"/>
    <lineage>
        <taxon>Eukaryota</taxon>
        <taxon>Metazoa</taxon>
        <taxon>Spiralia</taxon>
        <taxon>Lophotrochozoa</taxon>
        <taxon>Mollusca</taxon>
        <taxon>Gastropoda</taxon>
        <taxon>Heterobranchia</taxon>
        <taxon>Euthyneura</taxon>
        <taxon>Panpulmonata</taxon>
        <taxon>Eupulmonata</taxon>
        <taxon>Stylommatophora</taxon>
        <taxon>Helicina</taxon>
        <taxon>Arionoidea</taxon>
        <taxon>Arionidae</taxon>
        <taxon>Arion</taxon>
    </lineage>
</organism>
<dbReference type="InterPro" id="IPR046338">
    <property type="entry name" value="GAIN_dom_sf"/>
</dbReference>
<dbReference type="Gene3D" id="2.60.220.50">
    <property type="match status" value="1"/>
</dbReference>
<feature type="non-terminal residue" evidence="7">
    <location>
        <position position="76"/>
    </location>
</feature>
<dbReference type="PANTHER" id="PTHR45692">
    <property type="entry name" value="G_PROTEIN_RECEP_F2_4 DOMAIN-CONTAINING PROTEIN"/>
    <property type="match status" value="1"/>
</dbReference>
<dbReference type="EMBL" id="HACG01016712">
    <property type="protein sequence ID" value="CEK63577.1"/>
    <property type="molecule type" value="Transcribed_RNA"/>
</dbReference>
<dbReference type="InterPro" id="IPR057244">
    <property type="entry name" value="GAIN_B"/>
</dbReference>
<evidence type="ECO:0000259" key="6">
    <source>
        <dbReference type="PROSITE" id="PS50221"/>
    </source>
</evidence>
<keyword evidence="5" id="KW-1015">Disulfide bond</keyword>
<dbReference type="AlphaFoldDB" id="A0A0B6Z5D6"/>
<accession>A0A0B6Z5D6</accession>
<dbReference type="InterPro" id="IPR000203">
    <property type="entry name" value="GPS"/>
</dbReference>
<evidence type="ECO:0000256" key="3">
    <source>
        <dbReference type="ARBA" id="ARBA00022989"/>
    </source>
</evidence>
<keyword evidence="4" id="KW-0472">Membrane</keyword>
<feature type="domain" description="GAIN-B" evidence="6">
    <location>
        <begin position="1"/>
        <end position="76"/>
    </location>
</feature>
<dbReference type="PANTHER" id="PTHR45692:SF1">
    <property type="entry name" value="G-PROTEIN COUPLED RECEPTORS FAMILY 2 PROFILE 2 DOMAIN-CONTAINING PROTEIN"/>
    <property type="match status" value="1"/>
</dbReference>
<keyword evidence="3" id="KW-1133">Transmembrane helix</keyword>
<keyword evidence="2" id="KW-0812">Transmembrane</keyword>
<sequence length="76" mass="8499">MHNQPVISASVMGRVIKNMTLPIEIRLLNITPGSNYTCVFWDPQGSKWSTEGITMRSYDHDSVTCVSTHLTSFAIL</sequence>
<name>A0A0B6Z5D6_9EUPU</name>
<comment type="subcellular location">
    <subcellularLocation>
        <location evidence="1">Membrane</location>
    </subcellularLocation>
</comment>
<proteinExistence type="predicted"/>
<gene>
    <name evidence="7" type="primary">ORF48745</name>
</gene>